<evidence type="ECO:0000313" key="2">
    <source>
        <dbReference type="EMBL" id="MFF3573775.1"/>
    </source>
</evidence>
<dbReference type="RefSeq" id="WP_387406552.1">
    <property type="nucleotide sequence ID" value="NZ_JBIAQY010000021.1"/>
</dbReference>
<evidence type="ECO:0000259" key="1">
    <source>
        <dbReference type="Pfam" id="PF01494"/>
    </source>
</evidence>
<dbReference type="Gene3D" id="3.90.180.10">
    <property type="entry name" value="Medium-chain alcohol dehydrogenases, catalytic domain"/>
    <property type="match status" value="1"/>
</dbReference>
<feature type="domain" description="FAD-binding" evidence="1">
    <location>
        <begin position="5"/>
        <end position="40"/>
    </location>
</feature>
<gene>
    <name evidence="2" type="ORF">ACFYXQ_39070</name>
</gene>
<dbReference type="InterPro" id="IPR002938">
    <property type="entry name" value="FAD-bd"/>
</dbReference>
<dbReference type="EMBL" id="JBIAQY010000021">
    <property type="protein sequence ID" value="MFF3573775.1"/>
    <property type="molecule type" value="Genomic_DNA"/>
</dbReference>
<dbReference type="Proteomes" id="UP001601992">
    <property type="component" value="Unassembled WGS sequence"/>
</dbReference>
<protein>
    <submittedName>
        <fullName evidence="2">FAD-dependent monooxygenase</fullName>
    </submittedName>
</protein>
<organism evidence="2 3">
    <name type="scientific">Nocardia jiangxiensis</name>
    <dbReference type="NCBI Taxonomy" id="282685"/>
    <lineage>
        <taxon>Bacteria</taxon>
        <taxon>Bacillati</taxon>
        <taxon>Actinomycetota</taxon>
        <taxon>Actinomycetes</taxon>
        <taxon>Mycobacteriales</taxon>
        <taxon>Nocardiaceae</taxon>
        <taxon>Nocardia</taxon>
    </lineage>
</organism>
<dbReference type="GO" id="GO:0004497">
    <property type="term" value="F:monooxygenase activity"/>
    <property type="evidence" value="ECO:0007669"/>
    <property type="project" value="UniProtKB-KW"/>
</dbReference>
<sequence>MTIDSQVLVVGVGPVGLMLAAELEIAAIHAVLVEQLAEPVGGSLEMPEGDAVCRALAAVGANVTEMAAGNQVYGLVRFLPFDGRGHGRTHAEYVNAPVADLAPKPYQLSHIEAAAVPMAVLTAWQPTRRCGAA</sequence>
<comment type="caution">
    <text evidence="2">The sequence shown here is derived from an EMBL/GenBank/DDBJ whole genome shotgun (WGS) entry which is preliminary data.</text>
</comment>
<keyword evidence="2" id="KW-0560">Oxidoreductase</keyword>
<dbReference type="SUPFAM" id="SSF50129">
    <property type="entry name" value="GroES-like"/>
    <property type="match status" value="1"/>
</dbReference>
<dbReference type="InterPro" id="IPR036188">
    <property type="entry name" value="FAD/NAD-bd_sf"/>
</dbReference>
<keyword evidence="2" id="KW-0503">Monooxygenase</keyword>
<proteinExistence type="predicted"/>
<dbReference type="Pfam" id="PF01494">
    <property type="entry name" value="FAD_binding_3"/>
    <property type="match status" value="1"/>
</dbReference>
<reference evidence="2 3" key="1">
    <citation type="submission" date="2024-10" db="EMBL/GenBank/DDBJ databases">
        <title>The Natural Products Discovery Center: Release of the First 8490 Sequenced Strains for Exploring Actinobacteria Biosynthetic Diversity.</title>
        <authorList>
            <person name="Kalkreuter E."/>
            <person name="Kautsar S.A."/>
            <person name="Yang D."/>
            <person name="Bader C.D."/>
            <person name="Teijaro C.N."/>
            <person name="Fluegel L."/>
            <person name="Davis C.M."/>
            <person name="Simpson J.R."/>
            <person name="Lauterbach L."/>
            <person name="Steele A.D."/>
            <person name="Gui C."/>
            <person name="Meng S."/>
            <person name="Li G."/>
            <person name="Viehrig K."/>
            <person name="Ye F."/>
            <person name="Su P."/>
            <person name="Kiefer A.F."/>
            <person name="Nichols A."/>
            <person name="Cepeda A.J."/>
            <person name="Yan W."/>
            <person name="Fan B."/>
            <person name="Jiang Y."/>
            <person name="Adhikari A."/>
            <person name="Zheng C.-J."/>
            <person name="Schuster L."/>
            <person name="Cowan T.M."/>
            <person name="Smanski M.J."/>
            <person name="Chevrette M.G."/>
            <person name="De Carvalho L.P.S."/>
            <person name="Shen B."/>
        </authorList>
    </citation>
    <scope>NUCLEOTIDE SEQUENCE [LARGE SCALE GENOMIC DNA]</scope>
    <source>
        <strain evidence="2 3">NPDC002593</strain>
    </source>
</reference>
<keyword evidence="3" id="KW-1185">Reference proteome</keyword>
<evidence type="ECO:0000313" key="3">
    <source>
        <dbReference type="Proteomes" id="UP001601992"/>
    </source>
</evidence>
<dbReference type="InterPro" id="IPR011032">
    <property type="entry name" value="GroES-like_sf"/>
</dbReference>
<dbReference type="Gene3D" id="3.40.50.720">
    <property type="entry name" value="NAD(P)-binding Rossmann-like Domain"/>
    <property type="match status" value="1"/>
</dbReference>
<name>A0ABW6SBU6_9NOCA</name>
<dbReference type="SUPFAM" id="SSF51905">
    <property type="entry name" value="FAD/NAD(P)-binding domain"/>
    <property type="match status" value="1"/>
</dbReference>
<accession>A0ABW6SBU6</accession>